<keyword evidence="1" id="KW-0472">Membrane</keyword>
<name>A0A0G1ILU3_9BACT</name>
<gene>
    <name evidence="2" type="ORF">UW21_C0018G0008</name>
</gene>
<dbReference type="Proteomes" id="UP000034192">
    <property type="component" value="Unassembled WGS sequence"/>
</dbReference>
<dbReference type="AlphaFoldDB" id="A0A0G1ILU3"/>
<feature type="transmembrane region" description="Helical" evidence="1">
    <location>
        <begin position="12"/>
        <end position="33"/>
    </location>
</feature>
<organism evidence="2 3">
    <name type="scientific">Candidatus Woesebacteria bacterium GW2011_GWB1_44_11b</name>
    <dbReference type="NCBI Taxonomy" id="1618580"/>
    <lineage>
        <taxon>Bacteria</taxon>
        <taxon>Candidatus Woeseibacteriota</taxon>
    </lineage>
</organism>
<protein>
    <submittedName>
        <fullName evidence="2">Uncharacterized protein</fullName>
    </submittedName>
</protein>
<reference evidence="2 3" key="1">
    <citation type="journal article" date="2015" name="Nature">
        <title>rRNA introns, odd ribosomes, and small enigmatic genomes across a large radiation of phyla.</title>
        <authorList>
            <person name="Brown C.T."/>
            <person name="Hug L.A."/>
            <person name="Thomas B.C."/>
            <person name="Sharon I."/>
            <person name="Castelle C.J."/>
            <person name="Singh A."/>
            <person name="Wilkins M.J."/>
            <person name="Williams K.H."/>
            <person name="Banfield J.F."/>
        </authorList>
    </citation>
    <scope>NUCLEOTIDE SEQUENCE [LARGE SCALE GENOMIC DNA]</scope>
</reference>
<keyword evidence="1" id="KW-0812">Transmembrane</keyword>
<accession>A0A0G1ILU3</accession>
<evidence type="ECO:0000256" key="1">
    <source>
        <dbReference type="SAM" id="Phobius"/>
    </source>
</evidence>
<sequence length="60" mass="6617">MKIKKSDWKFISQVLMGGSVIAIILSGIGYLGVDIWLASTQWLLVAVVLALFGLYARTNF</sequence>
<comment type="caution">
    <text evidence="2">The sequence shown here is derived from an EMBL/GenBank/DDBJ whole genome shotgun (WGS) entry which is preliminary data.</text>
</comment>
<proteinExistence type="predicted"/>
<evidence type="ECO:0000313" key="3">
    <source>
        <dbReference type="Proteomes" id="UP000034192"/>
    </source>
</evidence>
<evidence type="ECO:0000313" key="2">
    <source>
        <dbReference type="EMBL" id="KKT32792.1"/>
    </source>
</evidence>
<feature type="transmembrane region" description="Helical" evidence="1">
    <location>
        <begin position="39"/>
        <end position="56"/>
    </location>
</feature>
<keyword evidence="1" id="KW-1133">Transmembrane helix</keyword>
<dbReference type="EMBL" id="LCHL01000018">
    <property type="protein sequence ID" value="KKT32792.1"/>
    <property type="molecule type" value="Genomic_DNA"/>
</dbReference>